<evidence type="ECO:0000313" key="2">
    <source>
        <dbReference type="EMBL" id="OWM90879.1"/>
    </source>
</evidence>
<proteinExistence type="predicted"/>
<sequence>MPHLVSCPRLDRVMPPLEEIARIWTVLRLVDRHYIVAFVGDIPLLATQRVDWNFLEAAIAFWNTSHVVFDIHGTKLTPTIEEYRILIGRPAVIHGIVEPNFHATRPTLVSPLLKHSESPEKQKKALKPKSTSQLAEQPLAPAPHLVLLTPKEVSKMIEECFAEMERKRIGLPAFNSNVTLPLSREISGTRLLPRLSFPQIAAYDGKSDPHDHVRRHVTSLLGTTMADNAISL</sequence>
<protein>
    <recommendedName>
        <fullName evidence="4">Aminotransferase-like plant mobile domain-containing protein</fullName>
    </recommendedName>
</protein>
<accession>A0A218Y211</accession>
<dbReference type="Proteomes" id="UP000197138">
    <property type="component" value="Unassembled WGS sequence"/>
</dbReference>
<organism evidence="2 3">
    <name type="scientific">Punica granatum</name>
    <name type="common">Pomegranate</name>
    <dbReference type="NCBI Taxonomy" id="22663"/>
    <lineage>
        <taxon>Eukaryota</taxon>
        <taxon>Viridiplantae</taxon>
        <taxon>Streptophyta</taxon>
        <taxon>Embryophyta</taxon>
        <taxon>Tracheophyta</taxon>
        <taxon>Spermatophyta</taxon>
        <taxon>Magnoliopsida</taxon>
        <taxon>eudicotyledons</taxon>
        <taxon>Gunneridae</taxon>
        <taxon>Pentapetalae</taxon>
        <taxon>rosids</taxon>
        <taxon>malvids</taxon>
        <taxon>Myrtales</taxon>
        <taxon>Lythraceae</taxon>
        <taxon>Punica</taxon>
    </lineage>
</organism>
<reference evidence="3" key="1">
    <citation type="journal article" date="2017" name="Plant J.">
        <title>The pomegranate (Punica granatum L.) genome and the genomics of punicalagin biosynthesis.</title>
        <authorList>
            <person name="Qin G."/>
            <person name="Xu C."/>
            <person name="Ming R."/>
            <person name="Tang H."/>
            <person name="Guyot R."/>
            <person name="Kramer E.M."/>
            <person name="Hu Y."/>
            <person name="Yi X."/>
            <person name="Qi Y."/>
            <person name="Xu X."/>
            <person name="Gao Z."/>
            <person name="Pan H."/>
            <person name="Jian J."/>
            <person name="Tian Y."/>
            <person name="Yue Z."/>
            <person name="Xu Y."/>
        </authorList>
    </citation>
    <scope>NUCLEOTIDE SEQUENCE [LARGE SCALE GENOMIC DNA]</scope>
    <source>
        <strain evidence="3">cv. Dabenzi</strain>
    </source>
</reference>
<feature type="compositionally biased region" description="Basic and acidic residues" evidence="1">
    <location>
        <begin position="114"/>
        <end position="123"/>
    </location>
</feature>
<comment type="caution">
    <text evidence="2">The sequence shown here is derived from an EMBL/GenBank/DDBJ whole genome shotgun (WGS) entry which is preliminary data.</text>
</comment>
<feature type="region of interest" description="Disordered" evidence="1">
    <location>
        <begin position="114"/>
        <end position="135"/>
    </location>
</feature>
<dbReference type="EMBL" id="MTKT01000527">
    <property type="protein sequence ID" value="OWM90879.1"/>
    <property type="molecule type" value="Genomic_DNA"/>
</dbReference>
<evidence type="ECO:0000256" key="1">
    <source>
        <dbReference type="SAM" id="MobiDB-lite"/>
    </source>
</evidence>
<gene>
    <name evidence="2" type="ORF">CDL15_Pgr027366</name>
</gene>
<dbReference type="AlphaFoldDB" id="A0A218Y211"/>
<evidence type="ECO:0008006" key="4">
    <source>
        <dbReference type="Google" id="ProtNLM"/>
    </source>
</evidence>
<name>A0A218Y211_PUNGR</name>
<evidence type="ECO:0000313" key="3">
    <source>
        <dbReference type="Proteomes" id="UP000197138"/>
    </source>
</evidence>